<accession>X0LX38</accession>
<dbReference type="Proteomes" id="UP000030701">
    <property type="component" value="Unassembled WGS sequence"/>
</dbReference>
<organism evidence="1">
    <name type="scientific">Fusarium oxysporum f. sp. vasinfectum 25433</name>
    <dbReference type="NCBI Taxonomy" id="1089449"/>
    <lineage>
        <taxon>Eukaryota</taxon>
        <taxon>Fungi</taxon>
        <taxon>Dikarya</taxon>
        <taxon>Ascomycota</taxon>
        <taxon>Pezizomycotina</taxon>
        <taxon>Sordariomycetes</taxon>
        <taxon>Hypocreomycetidae</taxon>
        <taxon>Hypocreales</taxon>
        <taxon>Nectriaceae</taxon>
        <taxon>Fusarium</taxon>
        <taxon>Fusarium oxysporum species complex</taxon>
    </lineage>
</organism>
<protein>
    <submittedName>
        <fullName evidence="1">Uncharacterized protein</fullName>
    </submittedName>
</protein>
<evidence type="ECO:0000313" key="1">
    <source>
        <dbReference type="EMBL" id="EXM30443.1"/>
    </source>
</evidence>
<sequence>MGRIATYQKSHWVIDIAHAEPRSGCRATVPVVFIQLLRHGPLRVAPFPLFDGEDIVVGPELGLQSAIARVARVNRVRDAKGNPLQLATGFSVDRELQRLSKVASSVPDVSESH</sequence>
<dbReference type="EMBL" id="JH657924">
    <property type="protein sequence ID" value="EXM30443.1"/>
    <property type="molecule type" value="Genomic_DNA"/>
</dbReference>
<dbReference type="HOGENOM" id="CLU_2133625_0_0_1"/>
<reference evidence="1" key="1">
    <citation type="submission" date="2011-11" db="EMBL/GenBank/DDBJ databases">
        <title>The Genome Sequence of Fusarium oxysporum Cotton.</title>
        <authorList>
            <consortium name="The Broad Institute Genome Sequencing Platform"/>
            <person name="Ma L.-J."/>
            <person name="Gale L.R."/>
            <person name="Schwartz D.C."/>
            <person name="Zhou S."/>
            <person name="Corby-Kistler H."/>
            <person name="Young S.K."/>
            <person name="Zeng Q."/>
            <person name="Gargeya S."/>
            <person name="Fitzgerald M."/>
            <person name="Haas B."/>
            <person name="Abouelleil A."/>
            <person name="Alvarado L."/>
            <person name="Arachchi H.M."/>
            <person name="Berlin A."/>
            <person name="Brown A."/>
            <person name="Chapman S.B."/>
            <person name="Chen Z."/>
            <person name="Dunbar C."/>
            <person name="Freedman E."/>
            <person name="Gearin G."/>
            <person name="Goldberg J."/>
            <person name="Griggs A."/>
            <person name="Gujja S."/>
            <person name="Heiman D."/>
            <person name="Howarth C."/>
            <person name="Larson L."/>
            <person name="Lui A."/>
            <person name="MacDonald P.J.P."/>
            <person name="Montmayeur A."/>
            <person name="Murphy C."/>
            <person name="Neiman D."/>
            <person name="Pearson M."/>
            <person name="Priest M."/>
            <person name="Roberts A."/>
            <person name="Saif S."/>
            <person name="Shea T."/>
            <person name="Shenoy N."/>
            <person name="Sisk P."/>
            <person name="Stolte C."/>
            <person name="Sykes S."/>
            <person name="Wortman J."/>
            <person name="Nusbaum C."/>
            <person name="Birren B."/>
        </authorList>
    </citation>
    <scope>NUCLEOTIDE SEQUENCE [LARGE SCALE GENOMIC DNA]</scope>
    <source>
        <strain evidence="1">25433</strain>
    </source>
</reference>
<dbReference type="AlphaFoldDB" id="X0LX38"/>
<name>X0LX38_FUSOX</name>
<reference evidence="1" key="2">
    <citation type="submission" date="2012-05" db="EMBL/GenBank/DDBJ databases">
        <title>The Genome Annotation of Fusarium oxysporum Cotton.</title>
        <authorList>
            <consortium name="The Broad Institute Genomics Platform"/>
            <person name="Ma L.-J."/>
            <person name="Corby-Kistler H."/>
            <person name="Broz K."/>
            <person name="Gale L.R."/>
            <person name="Jonkers W."/>
            <person name="O'Donnell K."/>
            <person name="Ploetz R."/>
            <person name="Steinberg C."/>
            <person name="Schwartz D.C."/>
            <person name="VanEtten H."/>
            <person name="Zhou S."/>
            <person name="Young S.K."/>
            <person name="Zeng Q."/>
            <person name="Gargeya S."/>
            <person name="Fitzgerald M."/>
            <person name="Abouelleil A."/>
            <person name="Alvarado L."/>
            <person name="Chapman S.B."/>
            <person name="Gainer-Dewar J."/>
            <person name="Goldberg J."/>
            <person name="Griggs A."/>
            <person name="Gujja S."/>
            <person name="Hansen M."/>
            <person name="Howarth C."/>
            <person name="Imamovic A."/>
            <person name="Ireland A."/>
            <person name="Larimer J."/>
            <person name="McCowan C."/>
            <person name="Murphy C."/>
            <person name="Pearson M."/>
            <person name="Poon T.W."/>
            <person name="Priest M."/>
            <person name="Roberts A."/>
            <person name="Saif S."/>
            <person name="Shea T."/>
            <person name="Sykes S."/>
            <person name="Wortman J."/>
            <person name="Nusbaum C."/>
            <person name="Birren B."/>
        </authorList>
    </citation>
    <scope>NUCLEOTIDE SEQUENCE</scope>
    <source>
        <strain evidence="1">25433</strain>
    </source>
</reference>
<gene>
    <name evidence="1" type="ORF">FOTG_04421</name>
</gene>
<proteinExistence type="predicted"/>